<keyword evidence="2" id="KW-1185">Reference proteome</keyword>
<protein>
    <submittedName>
        <fullName evidence="1">Uncharacterized protein</fullName>
    </submittedName>
</protein>
<gene>
    <name evidence="1" type="ORF">GCM10009425_40360</name>
</gene>
<evidence type="ECO:0000313" key="1">
    <source>
        <dbReference type="EMBL" id="GGM25519.1"/>
    </source>
</evidence>
<dbReference type="Proteomes" id="UP000616499">
    <property type="component" value="Unassembled WGS sequence"/>
</dbReference>
<organism evidence="1 2">
    <name type="scientific">Pseudomonas asuensis</name>
    <dbReference type="NCBI Taxonomy" id="1825787"/>
    <lineage>
        <taxon>Bacteria</taxon>
        <taxon>Pseudomonadati</taxon>
        <taxon>Pseudomonadota</taxon>
        <taxon>Gammaproteobacteria</taxon>
        <taxon>Pseudomonadales</taxon>
        <taxon>Pseudomonadaceae</taxon>
        <taxon>Pseudomonas</taxon>
    </lineage>
</organism>
<proteinExistence type="predicted"/>
<dbReference type="RefSeq" id="WP_188867934.1">
    <property type="nucleotide sequence ID" value="NZ_BMNW01000011.1"/>
</dbReference>
<dbReference type="EMBL" id="BMNW01000011">
    <property type="protein sequence ID" value="GGM25519.1"/>
    <property type="molecule type" value="Genomic_DNA"/>
</dbReference>
<reference evidence="2" key="1">
    <citation type="journal article" date="2019" name="Int. J. Syst. Evol. Microbiol.">
        <title>The Global Catalogue of Microorganisms (GCM) 10K type strain sequencing project: providing services to taxonomists for standard genome sequencing and annotation.</title>
        <authorList>
            <consortium name="The Broad Institute Genomics Platform"/>
            <consortium name="The Broad Institute Genome Sequencing Center for Infectious Disease"/>
            <person name="Wu L."/>
            <person name="Ma J."/>
        </authorList>
    </citation>
    <scope>NUCLEOTIDE SEQUENCE [LARGE SCALE GENOMIC DNA]</scope>
    <source>
        <strain evidence="2">JCM 13501</strain>
    </source>
</reference>
<name>A0ABQ2H2X3_9PSED</name>
<sequence>MRFANLEAVPAYFAKNSNGDSVPFIVTVMFQDQHGHHRITPAIENSINRTIEITGREGLAIASIALGENIESKVPECIDRAMHIDGAIVLFRCQTGELCEKVMQLINVSYQISMVRED</sequence>
<evidence type="ECO:0000313" key="2">
    <source>
        <dbReference type="Proteomes" id="UP000616499"/>
    </source>
</evidence>
<comment type="caution">
    <text evidence="1">The sequence shown here is derived from an EMBL/GenBank/DDBJ whole genome shotgun (WGS) entry which is preliminary data.</text>
</comment>
<accession>A0ABQ2H2X3</accession>